<evidence type="ECO:0000256" key="9">
    <source>
        <dbReference type="ARBA" id="ARBA00023242"/>
    </source>
</evidence>
<evidence type="ECO:0000256" key="5">
    <source>
        <dbReference type="ARBA" id="ARBA00022490"/>
    </source>
</evidence>
<proteinExistence type="inferred from homology"/>
<keyword evidence="8 12" id="KW-0733">Signal recognition particle</keyword>
<dbReference type="GO" id="GO:0005786">
    <property type="term" value="C:signal recognition particle, endoplasmic reticulum targeting"/>
    <property type="evidence" value="ECO:0007669"/>
    <property type="project" value="UniProtKB-KW"/>
</dbReference>
<dbReference type="Proteomes" id="UP000886520">
    <property type="component" value="Chromosome 10"/>
</dbReference>
<keyword evidence="7 12" id="KW-0694">RNA-binding</keyword>
<dbReference type="PANTHER" id="PTHR12860:SF0">
    <property type="entry name" value="SIGNAL RECOGNITION PARTICLE SUBUNIT SRP68"/>
    <property type="match status" value="1"/>
</dbReference>
<dbReference type="PANTHER" id="PTHR12860">
    <property type="entry name" value="SIGNAL RECOGNITION PARTICLE 68 KDA PROTEIN"/>
    <property type="match status" value="1"/>
</dbReference>
<evidence type="ECO:0000256" key="11">
    <source>
        <dbReference type="ARBA" id="ARBA00029498"/>
    </source>
</evidence>
<evidence type="ECO:0000313" key="14">
    <source>
        <dbReference type="Proteomes" id="UP000886520"/>
    </source>
</evidence>
<comment type="caution">
    <text evidence="13">The sequence shown here is derived from an EMBL/GenBank/DDBJ whole genome shotgun (WGS) entry which is preliminary data.</text>
</comment>
<dbReference type="InterPro" id="IPR038253">
    <property type="entry name" value="SRP68_N_sf"/>
</dbReference>
<dbReference type="GO" id="GO:0005783">
    <property type="term" value="C:endoplasmic reticulum"/>
    <property type="evidence" value="ECO:0007669"/>
    <property type="project" value="UniProtKB-SubCell"/>
</dbReference>
<dbReference type="Pfam" id="PF16969">
    <property type="entry name" value="SRP68"/>
    <property type="match status" value="1"/>
</dbReference>
<dbReference type="GO" id="GO:0006614">
    <property type="term" value="P:SRP-dependent cotranslational protein targeting to membrane"/>
    <property type="evidence" value="ECO:0007669"/>
    <property type="project" value="InterPro"/>
</dbReference>
<organism evidence="13 14">
    <name type="scientific">Adiantum capillus-veneris</name>
    <name type="common">Maidenhair fern</name>
    <dbReference type="NCBI Taxonomy" id="13818"/>
    <lineage>
        <taxon>Eukaryota</taxon>
        <taxon>Viridiplantae</taxon>
        <taxon>Streptophyta</taxon>
        <taxon>Embryophyta</taxon>
        <taxon>Tracheophyta</taxon>
        <taxon>Polypodiopsida</taxon>
        <taxon>Polypodiidae</taxon>
        <taxon>Polypodiales</taxon>
        <taxon>Pteridineae</taxon>
        <taxon>Pteridaceae</taxon>
        <taxon>Vittarioideae</taxon>
        <taxon>Adiantum</taxon>
    </lineage>
</organism>
<dbReference type="EMBL" id="JABFUD020000010">
    <property type="protein sequence ID" value="KAI5074701.1"/>
    <property type="molecule type" value="Genomic_DNA"/>
</dbReference>
<evidence type="ECO:0000256" key="8">
    <source>
        <dbReference type="ARBA" id="ARBA00023135"/>
    </source>
</evidence>
<keyword evidence="6" id="KW-0256">Endoplasmic reticulum</keyword>
<evidence type="ECO:0000256" key="1">
    <source>
        <dbReference type="ARBA" id="ARBA00004240"/>
    </source>
</evidence>
<dbReference type="GO" id="GO:0008312">
    <property type="term" value="F:7S RNA binding"/>
    <property type="evidence" value="ECO:0007669"/>
    <property type="project" value="InterPro"/>
</dbReference>
<dbReference type="AlphaFoldDB" id="A0A9D4UVI8"/>
<protein>
    <recommendedName>
        <fullName evidence="11 12">Signal recognition particle subunit SRP68</fullName>
        <shortName evidence="12">SRP68</shortName>
    </recommendedName>
</protein>
<evidence type="ECO:0000256" key="2">
    <source>
        <dbReference type="ARBA" id="ARBA00004496"/>
    </source>
</evidence>
<dbReference type="PIRSF" id="PIRSF038995">
    <property type="entry name" value="SRP68"/>
    <property type="match status" value="1"/>
</dbReference>
<comment type="subcellular location">
    <subcellularLocation>
        <location evidence="2 12">Cytoplasm</location>
    </subcellularLocation>
    <subcellularLocation>
        <location evidence="1">Endoplasmic reticulum</location>
    </subcellularLocation>
    <subcellularLocation>
        <location evidence="3">Nucleus</location>
        <location evidence="3">Nucleolus</location>
    </subcellularLocation>
</comment>
<sequence length="609" mass="69660">MGEINVTTAVSPMDVELKETKFSFNVLQLIKTAQNEHGVRHHDYTRYRRYCTARLRRLYKSLKFTHGRGKYVRRQIVVANVTDTRFLHILLYSAERAWSYAMAIKQTTNGPNSRQRFHLVGRLSKAVKWADAFSHACAEKADPKTSLEATAYVAYMKGSYLVEREQHWDTALRNFESARVIYEELGKYGSVENQVLCRQRVEDEIDPNIRYCSYKMGQSKMDGTELLKLSRQEGPAFDLLKAKLEAVMSEARSQQAVSMTELSWLGRKFAIDNAKIRSCIVKGQQLEKELGASITTLSAEKKLSVFDKIFSSYQDARRHIREDLAAAGSADGVKDNLNGLDKAVSCILLQQTMNRNQLLVAMSKNRFSKQQQHLPKEEKNDKLTKPQELVRLYDLLIQNSTDLSDLVTSGREQNVEETMFAMELAARKFVFQAERCFYLAHVHLAAAKYAQSYLLYRRACEYAEIGLKDYQQQKTQQQALFEHQDAMEELERLSRESKIQSCLVHALGISEASKTERSLQNGISKISFDDLKTKKTGFLIDRADNYEAMVALPGYKEPPRILQLPPAFQAVACKPIVLDTAINAIVFPSLEAHLKKEDKKKSFFGFWRS</sequence>
<keyword evidence="14" id="KW-1185">Reference proteome</keyword>
<reference evidence="13" key="1">
    <citation type="submission" date="2021-01" db="EMBL/GenBank/DDBJ databases">
        <title>Adiantum capillus-veneris genome.</title>
        <authorList>
            <person name="Fang Y."/>
            <person name="Liao Q."/>
        </authorList>
    </citation>
    <scope>NUCLEOTIDE SEQUENCE</scope>
    <source>
        <strain evidence="13">H3</strain>
        <tissue evidence="13">Leaf</tissue>
    </source>
</reference>
<accession>A0A9D4UVI8</accession>
<dbReference type="FunFam" id="1.10.3450.40:FF:000001">
    <property type="entry name" value="Signal recognition particle subunit SRP68"/>
    <property type="match status" value="1"/>
</dbReference>
<evidence type="ECO:0000256" key="10">
    <source>
        <dbReference type="ARBA" id="ARBA00023274"/>
    </source>
</evidence>
<keyword evidence="10 12" id="KW-0687">Ribonucleoprotein</keyword>
<dbReference type="CDD" id="cd15481">
    <property type="entry name" value="SRP68-RBD"/>
    <property type="match status" value="1"/>
</dbReference>
<dbReference type="GO" id="GO:0005730">
    <property type="term" value="C:nucleolus"/>
    <property type="evidence" value="ECO:0007669"/>
    <property type="project" value="UniProtKB-SubCell"/>
</dbReference>
<dbReference type="InterPro" id="IPR034652">
    <property type="entry name" value="SRP68-RBD"/>
</dbReference>
<comment type="function">
    <text evidence="12">Component of the signal recognition particle (SRP) complex, a ribonucleoprotein complex that mediates the cotranslational targeting of secretory and membrane proteins to the endoplasmic reticulum (ER). The SRP complex interacts with the signal sequence in nascent secretory and membrane proteins and directs them to the membrane of the ER.</text>
</comment>
<keyword evidence="5 12" id="KW-0963">Cytoplasm</keyword>
<evidence type="ECO:0000256" key="12">
    <source>
        <dbReference type="PIRNR" id="PIRNR038995"/>
    </source>
</evidence>
<dbReference type="OrthoDB" id="10255118at2759"/>
<evidence type="ECO:0000256" key="6">
    <source>
        <dbReference type="ARBA" id="ARBA00022824"/>
    </source>
</evidence>
<dbReference type="GO" id="GO:0005047">
    <property type="term" value="F:signal recognition particle binding"/>
    <property type="evidence" value="ECO:0007669"/>
    <property type="project" value="InterPro"/>
</dbReference>
<evidence type="ECO:0000313" key="13">
    <source>
        <dbReference type="EMBL" id="KAI5074701.1"/>
    </source>
</evidence>
<dbReference type="Gene3D" id="1.10.3450.40">
    <property type="entry name" value="Signal recognition particle, SRP68 subunit, RNA-binding domain"/>
    <property type="match status" value="1"/>
</dbReference>
<evidence type="ECO:0000256" key="4">
    <source>
        <dbReference type="ARBA" id="ARBA00009352"/>
    </source>
</evidence>
<dbReference type="GO" id="GO:0005829">
    <property type="term" value="C:cytosol"/>
    <property type="evidence" value="ECO:0007669"/>
    <property type="project" value="UniProtKB-ARBA"/>
</dbReference>
<comment type="similarity">
    <text evidence="4 12">Belongs to the SRP68 family.</text>
</comment>
<evidence type="ECO:0000256" key="3">
    <source>
        <dbReference type="ARBA" id="ARBA00004604"/>
    </source>
</evidence>
<dbReference type="GO" id="GO:0030942">
    <property type="term" value="F:endoplasmic reticulum signal peptide binding"/>
    <property type="evidence" value="ECO:0007669"/>
    <property type="project" value="InterPro"/>
</dbReference>
<evidence type="ECO:0000256" key="7">
    <source>
        <dbReference type="ARBA" id="ARBA00022884"/>
    </source>
</evidence>
<keyword evidence="9" id="KW-0539">Nucleus</keyword>
<dbReference type="InterPro" id="IPR026258">
    <property type="entry name" value="SRP68"/>
</dbReference>
<gene>
    <name evidence="13" type="ORF">GOP47_0010662</name>
</gene>
<name>A0A9D4UVI8_ADICA</name>